<evidence type="ECO:0000313" key="1">
    <source>
        <dbReference type="EMBL" id="MQM10898.1"/>
    </source>
</evidence>
<evidence type="ECO:0000313" key="2">
    <source>
        <dbReference type="Proteomes" id="UP000652761"/>
    </source>
</evidence>
<keyword evidence="2" id="KW-1185">Reference proteome</keyword>
<gene>
    <name evidence="1" type="ORF">Taro_043799</name>
</gene>
<dbReference type="EMBL" id="NMUH01004815">
    <property type="protein sequence ID" value="MQM10898.1"/>
    <property type="molecule type" value="Genomic_DNA"/>
</dbReference>
<dbReference type="PANTHER" id="PTHR34676">
    <property type="entry name" value="DUF4219 DOMAIN-CONTAINING PROTEIN-RELATED"/>
    <property type="match status" value="1"/>
</dbReference>
<accession>A0A843WWN6</accession>
<organism evidence="1 2">
    <name type="scientific">Colocasia esculenta</name>
    <name type="common">Wild taro</name>
    <name type="synonym">Arum esculentum</name>
    <dbReference type="NCBI Taxonomy" id="4460"/>
    <lineage>
        <taxon>Eukaryota</taxon>
        <taxon>Viridiplantae</taxon>
        <taxon>Streptophyta</taxon>
        <taxon>Embryophyta</taxon>
        <taxon>Tracheophyta</taxon>
        <taxon>Spermatophyta</taxon>
        <taxon>Magnoliopsida</taxon>
        <taxon>Liliopsida</taxon>
        <taxon>Araceae</taxon>
        <taxon>Aroideae</taxon>
        <taxon>Colocasieae</taxon>
        <taxon>Colocasia</taxon>
    </lineage>
</organism>
<comment type="caution">
    <text evidence="1">The sequence shown here is derived from an EMBL/GenBank/DDBJ whole genome shotgun (WGS) entry which is preliminary data.</text>
</comment>
<protein>
    <submittedName>
        <fullName evidence="1">Uncharacterized protein</fullName>
    </submittedName>
</protein>
<dbReference type="Pfam" id="PF14223">
    <property type="entry name" value="Retrotran_gag_2"/>
    <property type="match status" value="1"/>
</dbReference>
<dbReference type="Proteomes" id="UP000652761">
    <property type="component" value="Unassembled WGS sequence"/>
</dbReference>
<dbReference type="PANTHER" id="PTHR34676:SF17">
    <property type="entry name" value="OS06G0684500 PROTEIN"/>
    <property type="match status" value="1"/>
</dbReference>
<feature type="non-terminal residue" evidence="1">
    <location>
        <position position="1"/>
    </location>
</feature>
<name>A0A843WWN6_COLES</name>
<reference evidence="1" key="1">
    <citation type="submission" date="2017-07" db="EMBL/GenBank/DDBJ databases">
        <title>Taro Niue Genome Assembly and Annotation.</title>
        <authorList>
            <person name="Atibalentja N."/>
            <person name="Keating K."/>
            <person name="Fields C.J."/>
        </authorList>
    </citation>
    <scope>NUCLEOTIDE SEQUENCE</scope>
    <source>
        <strain evidence="1">Niue_2</strain>
        <tissue evidence="1">Leaf</tissue>
    </source>
</reference>
<sequence>EMLSAENKDSFLPARQKGSYLTCLDVSRKHGSRTSFSISAAILFTHPLESLLPYHLRANKWYQSQVSSKGDLIVLNPREKWTDNERKLLSQNSKAKNLICCALTRSEFNRISTCKSAKEMCDKLNLTYEGIDKVKETKIDILVTQYEKFQMITSEIITQMYSKFTDITNGVAGLGKMYNTGDMEDLVVSRVVFFPSGVKEDLVVPGCCVPFRGEGRPAELGGCCLSIRGLFLSARIILKTHSPPLWVSQPGNSTAAAQVAAQPARIGLVLTVVPELVLQVLVLEILGLEQVLLAADGKQALMTEKCLAGTLTEAANLSFA</sequence>
<proteinExistence type="predicted"/>
<dbReference type="AlphaFoldDB" id="A0A843WWN6"/>